<organism evidence="2 3">
    <name type="scientific">Sinorhizobium alkalisoli</name>
    <dbReference type="NCBI Taxonomy" id="1752398"/>
    <lineage>
        <taxon>Bacteria</taxon>
        <taxon>Pseudomonadati</taxon>
        <taxon>Pseudomonadota</taxon>
        <taxon>Alphaproteobacteria</taxon>
        <taxon>Hyphomicrobiales</taxon>
        <taxon>Rhizobiaceae</taxon>
        <taxon>Sinorhizobium/Ensifer group</taxon>
        <taxon>Sinorhizobium</taxon>
    </lineage>
</organism>
<dbReference type="Pfam" id="PF01370">
    <property type="entry name" value="Epimerase"/>
    <property type="match status" value="1"/>
</dbReference>
<dbReference type="STRING" id="1752398.A8M32_03515"/>
<evidence type="ECO:0000313" key="3">
    <source>
        <dbReference type="Proteomes" id="UP000094342"/>
    </source>
</evidence>
<keyword evidence="3" id="KW-1185">Reference proteome</keyword>
<dbReference type="Gene3D" id="3.40.50.720">
    <property type="entry name" value="NAD(P)-binding Rossmann-like Domain"/>
    <property type="match status" value="1"/>
</dbReference>
<dbReference type="RefSeq" id="WP_069457032.1">
    <property type="nucleotide sequence ID" value="NZ_LYBW01000040.1"/>
</dbReference>
<proteinExistence type="predicted"/>
<gene>
    <name evidence="2" type="ORF">A8M32_03515</name>
</gene>
<dbReference type="SUPFAM" id="SSF51735">
    <property type="entry name" value="NAD(P)-binding Rossmann-fold domains"/>
    <property type="match status" value="1"/>
</dbReference>
<accession>A0A1E3VGN0</accession>
<protein>
    <recommendedName>
        <fullName evidence="1">NAD-dependent epimerase/dehydratase domain-containing protein</fullName>
    </recommendedName>
</protein>
<reference evidence="3" key="1">
    <citation type="submission" date="2016-05" db="EMBL/GenBank/DDBJ databases">
        <authorList>
            <person name="Li Y."/>
        </authorList>
    </citation>
    <scope>NUCLEOTIDE SEQUENCE [LARGE SCALE GENOMIC DNA]</scope>
    <source>
        <strain evidence="3">YIC4027</strain>
    </source>
</reference>
<name>A0A1E3VGN0_9HYPH</name>
<dbReference type="GO" id="GO:0005737">
    <property type="term" value="C:cytoplasm"/>
    <property type="evidence" value="ECO:0007669"/>
    <property type="project" value="TreeGrafter"/>
</dbReference>
<dbReference type="GO" id="GO:0004029">
    <property type="term" value="F:aldehyde dehydrogenase (NAD+) activity"/>
    <property type="evidence" value="ECO:0007669"/>
    <property type="project" value="TreeGrafter"/>
</dbReference>
<dbReference type="Proteomes" id="UP000094342">
    <property type="component" value="Unassembled WGS sequence"/>
</dbReference>
<dbReference type="PANTHER" id="PTHR48079:SF6">
    <property type="entry name" value="NAD(P)-BINDING DOMAIN-CONTAINING PROTEIN-RELATED"/>
    <property type="match status" value="1"/>
</dbReference>
<evidence type="ECO:0000313" key="2">
    <source>
        <dbReference type="EMBL" id="ODR92742.1"/>
    </source>
</evidence>
<dbReference type="InterPro" id="IPR036291">
    <property type="entry name" value="NAD(P)-bd_dom_sf"/>
</dbReference>
<evidence type="ECO:0000259" key="1">
    <source>
        <dbReference type="Pfam" id="PF01370"/>
    </source>
</evidence>
<dbReference type="EMBL" id="LYBW01000040">
    <property type="protein sequence ID" value="ODR92742.1"/>
    <property type="molecule type" value="Genomic_DNA"/>
</dbReference>
<comment type="caution">
    <text evidence="2">The sequence shown here is derived from an EMBL/GenBank/DDBJ whole genome shotgun (WGS) entry which is preliminary data.</text>
</comment>
<dbReference type="InterPro" id="IPR001509">
    <property type="entry name" value="Epimerase_deHydtase"/>
</dbReference>
<dbReference type="AlphaFoldDB" id="A0A1E3VGN0"/>
<feature type="domain" description="NAD-dependent epimerase/dehydratase" evidence="1">
    <location>
        <begin position="3"/>
        <end position="212"/>
    </location>
</feature>
<dbReference type="OrthoDB" id="9787292at2"/>
<dbReference type="PANTHER" id="PTHR48079">
    <property type="entry name" value="PROTEIN YEEZ"/>
    <property type="match status" value="1"/>
</dbReference>
<dbReference type="InterPro" id="IPR051783">
    <property type="entry name" value="NAD(P)-dependent_oxidoreduct"/>
</dbReference>
<sequence>MQVFVMGGTGTIGLAVVRELVERGHEVIGLARSSSSAAALEEVGASALAGDIRMPGLWLKDLPKIEAVIHAATDFAADMCDVDSQLLDALLPVLAKMGRPRFVYTGGCWLYGATGSVPAVETSPFDPLPAFAWMVPQLRRVLTATEIRGTVVHPAMVYNRSGGVFLSFLDHARKGGPVPVVGGGHVRWPLVHADDLAVLYALVLERAEAGQSYHGAALTGLPVGPLASAIATVIGGADCNTRIISADEVAKLRGEWARGYALDQSMSGEKARSALGWRPVHLDPLADLLLPWS</sequence>